<dbReference type="EMBL" id="CP015839">
    <property type="protein sequence ID" value="ANG64624.1"/>
    <property type="molecule type" value="Genomic_DNA"/>
</dbReference>
<accession>A0A1A9F2U2</accession>
<reference evidence="20" key="1">
    <citation type="submission" date="2016-05" db="EMBL/GenBank/DDBJ databases">
        <authorList>
            <person name="Baek K."/>
            <person name="Yang S.-J."/>
        </authorList>
    </citation>
    <scope>NUCLEOTIDE SEQUENCE [LARGE SCALE GENOMIC DNA]</scope>
    <source>
        <strain evidence="20">ST58-10</strain>
    </source>
</reference>
<dbReference type="AlphaFoldDB" id="A0A1A9F2U2"/>
<evidence type="ECO:0000259" key="18">
    <source>
        <dbReference type="PROSITE" id="PS50885"/>
    </source>
</evidence>
<dbReference type="KEGG" id="mars:A8C75_20525"/>
<dbReference type="InterPro" id="IPR036097">
    <property type="entry name" value="HisK_dim/P_sf"/>
</dbReference>
<organism evidence="19 20">
    <name type="scientific">Marinobacterium aestuarii</name>
    <dbReference type="NCBI Taxonomy" id="1821621"/>
    <lineage>
        <taxon>Bacteria</taxon>
        <taxon>Pseudomonadati</taxon>
        <taxon>Pseudomonadota</taxon>
        <taxon>Gammaproteobacteria</taxon>
        <taxon>Oceanospirillales</taxon>
        <taxon>Oceanospirillaceae</taxon>
        <taxon>Marinobacterium</taxon>
    </lineage>
</organism>
<dbReference type="FunFam" id="1.10.287.130:FF:000049">
    <property type="entry name" value="C4-dicarboxylate transport sensor protein DctB"/>
    <property type="match status" value="1"/>
</dbReference>
<feature type="domain" description="Histidine kinase" evidence="17">
    <location>
        <begin position="421"/>
        <end position="634"/>
    </location>
</feature>
<dbReference type="SMART" id="SM00387">
    <property type="entry name" value="HATPase_c"/>
    <property type="match status" value="1"/>
</dbReference>
<dbReference type="PROSITE" id="PS50109">
    <property type="entry name" value="HIS_KIN"/>
    <property type="match status" value="1"/>
</dbReference>
<protein>
    <recommendedName>
        <fullName evidence="15">C4-dicarboxylate transport sensor protein DctB</fullName>
        <ecNumber evidence="3">2.7.13.3</ecNumber>
    </recommendedName>
</protein>
<gene>
    <name evidence="19" type="ORF">A8C75_20525</name>
</gene>
<keyword evidence="4" id="KW-1003">Cell membrane</keyword>
<dbReference type="InterPro" id="IPR003661">
    <property type="entry name" value="HisK_dim/P_dom"/>
</dbReference>
<comment type="catalytic activity">
    <reaction evidence="1">
        <text>ATP + protein L-histidine = ADP + protein N-phospho-L-histidine.</text>
        <dbReference type="EC" id="2.7.13.3"/>
    </reaction>
</comment>
<name>A0A1A9F2U2_9GAMM</name>
<dbReference type="GO" id="GO:0000155">
    <property type="term" value="F:phosphorelay sensor kinase activity"/>
    <property type="evidence" value="ECO:0007669"/>
    <property type="project" value="InterPro"/>
</dbReference>
<dbReference type="InterPro" id="IPR036890">
    <property type="entry name" value="HATPase_C_sf"/>
</dbReference>
<dbReference type="PRINTS" id="PR00344">
    <property type="entry name" value="BCTRLSENSOR"/>
</dbReference>
<dbReference type="InterPro" id="IPR003594">
    <property type="entry name" value="HATPase_dom"/>
</dbReference>
<dbReference type="GO" id="GO:0005524">
    <property type="term" value="F:ATP binding"/>
    <property type="evidence" value="ECO:0007669"/>
    <property type="project" value="UniProtKB-KW"/>
</dbReference>
<dbReference type="Gene3D" id="3.30.565.10">
    <property type="entry name" value="Histidine kinase-like ATPase, C-terminal domain"/>
    <property type="match status" value="1"/>
</dbReference>
<keyword evidence="12" id="KW-1133">Transmembrane helix</keyword>
<evidence type="ECO:0000256" key="16">
    <source>
        <dbReference type="SAM" id="Coils"/>
    </source>
</evidence>
<evidence type="ECO:0000256" key="12">
    <source>
        <dbReference type="ARBA" id="ARBA00022989"/>
    </source>
</evidence>
<keyword evidence="7" id="KW-0808">Transferase</keyword>
<evidence type="ECO:0000256" key="3">
    <source>
        <dbReference type="ARBA" id="ARBA00012438"/>
    </source>
</evidence>
<keyword evidence="16" id="KW-0175">Coiled coil</keyword>
<evidence type="ECO:0000256" key="11">
    <source>
        <dbReference type="ARBA" id="ARBA00022840"/>
    </source>
</evidence>
<dbReference type="Gene3D" id="1.20.58.920">
    <property type="match status" value="1"/>
</dbReference>
<dbReference type="InterPro" id="IPR004358">
    <property type="entry name" value="Sig_transdc_His_kin-like_C"/>
</dbReference>
<dbReference type="CDD" id="cd00082">
    <property type="entry name" value="HisKA"/>
    <property type="match status" value="1"/>
</dbReference>
<dbReference type="SUPFAM" id="SSF55874">
    <property type="entry name" value="ATPase domain of HSP90 chaperone/DNA topoisomerase II/histidine kinase"/>
    <property type="match status" value="1"/>
</dbReference>
<feature type="domain" description="HAMP" evidence="18">
    <location>
        <begin position="328"/>
        <end position="380"/>
    </location>
</feature>
<feature type="coiled-coil region" evidence="16">
    <location>
        <begin position="368"/>
        <end position="405"/>
    </location>
</feature>
<dbReference type="EC" id="2.7.13.3" evidence="3"/>
<evidence type="ECO:0000313" key="20">
    <source>
        <dbReference type="Proteomes" id="UP000078070"/>
    </source>
</evidence>
<comment type="subcellular location">
    <subcellularLocation>
        <location evidence="2">Cell inner membrane</location>
        <topology evidence="2">Multi-pass membrane protein</topology>
    </subcellularLocation>
</comment>
<proteinExistence type="predicted"/>
<evidence type="ECO:0000256" key="14">
    <source>
        <dbReference type="ARBA" id="ARBA00023136"/>
    </source>
</evidence>
<evidence type="ECO:0000256" key="2">
    <source>
        <dbReference type="ARBA" id="ARBA00004429"/>
    </source>
</evidence>
<dbReference type="Pfam" id="PF02518">
    <property type="entry name" value="HATPase_c"/>
    <property type="match status" value="1"/>
</dbReference>
<keyword evidence="9" id="KW-0547">Nucleotide-binding</keyword>
<dbReference type="SMART" id="SM00388">
    <property type="entry name" value="HisKA"/>
    <property type="match status" value="1"/>
</dbReference>
<dbReference type="InterPro" id="IPR038188">
    <property type="entry name" value="TorS_sensor_sf"/>
</dbReference>
<dbReference type="Pfam" id="PF00672">
    <property type="entry name" value="HAMP"/>
    <property type="match status" value="1"/>
</dbReference>
<keyword evidence="5" id="KW-0997">Cell inner membrane</keyword>
<evidence type="ECO:0000259" key="17">
    <source>
        <dbReference type="PROSITE" id="PS50109"/>
    </source>
</evidence>
<evidence type="ECO:0000256" key="8">
    <source>
        <dbReference type="ARBA" id="ARBA00022692"/>
    </source>
</evidence>
<dbReference type="InterPro" id="IPR003660">
    <property type="entry name" value="HAMP_dom"/>
</dbReference>
<evidence type="ECO:0000313" key="19">
    <source>
        <dbReference type="EMBL" id="ANG64624.1"/>
    </source>
</evidence>
<reference evidence="19 20" key="2">
    <citation type="journal article" date="2018" name="Int. J. Syst. Evol. Microbiol.">
        <title>Marinobacterium aestuarii sp. nov., a benzene-degrading marine bacterium isolated from estuary sediment.</title>
        <authorList>
            <person name="Bae S.S."/>
            <person name="Jung J."/>
            <person name="Chung D."/>
            <person name="Baek K."/>
        </authorList>
    </citation>
    <scope>NUCLEOTIDE SEQUENCE [LARGE SCALE GENOMIC DNA]</scope>
    <source>
        <strain evidence="19 20">ST58-10</strain>
    </source>
</reference>
<sequence length="637" mass="70506">MRVGAIPGLKRLGIGGRLFLAFVLISSITVLASGLATNTYLDLSERLLALKEQDIPGLDAAARLNNTSRLVVATAPLLVTSDSNLARQQAMGELRGAILDMDQLMRNLPDYNRYFSELIVQIENSLVLLNQSVERREQIRRELALESNRVFPLFSQFIQRLEASHHALSGDALGAVISRLYYFSGMVEKVRNDASFNDLDYTFLRLELLGAQIRQQLQGIAPDTIEPELIDDLHELLRIGSRAGALFALKNEELDLLYQQSFFLENSQQHIQQLATQINHHTNQTNASISDSLQAAILSINVSIRSSLLLSLISLVVACAISWFYVRRNVLQRIIELQQNMRAIASAQLDTNIRILGDDEVSAMARDLKHFQKTAIEVERTNQRLAAEIDERITAEAQLKAAQNELIQAGKLAALGQLSVGITHEINQPLTAIASHLHSAGRRLDRQQPEQARLSLNKIRQLLDKIASITRHLKAFAREAGTELSPVDLDGVIREALELMSARLADVDCELCYEPGPPGLRVEAEPIRLEQVLVNLLSNAIDAMKNSKVRRLNIRLGQAADTVMVEVQDSGIGMVADQLGQIFDPFFTGKEVGEGLGLGLSISYNIVQDFGGHIRVQSRQGHGSTFTLVLKRAGQHA</sequence>
<keyword evidence="14" id="KW-0472">Membrane</keyword>
<evidence type="ECO:0000256" key="7">
    <source>
        <dbReference type="ARBA" id="ARBA00022679"/>
    </source>
</evidence>
<evidence type="ECO:0000256" key="10">
    <source>
        <dbReference type="ARBA" id="ARBA00022777"/>
    </source>
</evidence>
<keyword evidence="8" id="KW-0812">Transmembrane</keyword>
<dbReference type="Proteomes" id="UP000078070">
    <property type="component" value="Chromosome"/>
</dbReference>
<keyword evidence="13" id="KW-0902">Two-component regulatory system</keyword>
<dbReference type="PANTHER" id="PTHR43065">
    <property type="entry name" value="SENSOR HISTIDINE KINASE"/>
    <property type="match status" value="1"/>
</dbReference>
<dbReference type="Gene3D" id="1.10.287.130">
    <property type="match status" value="1"/>
</dbReference>
<evidence type="ECO:0000256" key="9">
    <source>
        <dbReference type="ARBA" id="ARBA00022741"/>
    </source>
</evidence>
<evidence type="ECO:0000256" key="4">
    <source>
        <dbReference type="ARBA" id="ARBA00022475"/>
    </source>
</evidence>
<evidence type="ECO:0000256" key="1">
    <source>
        <dbReference type="ARBA" id="ARBA00000085"/>
    </source>
</evidence>
<keyword evidence="10 19" id="KW-0418">Kinase</keyword>
<evidence type="ECO:0000256" key="6">
    <source>
        <dbReference type="ARBA" id="ARBA00022553"/>
    </source>
</evidence>
<dbReference type="Gene3D" id="6.10.340.10">
    <property type="match status" value="1"/>
</dbReference>
<dbReference type="SMART" id="SM00304">
    <property type="entry name" value="HAMP"/>
    <property type="match status" value="1"/>
</dbReference>
<dbReference type="GO" id="GO:0005886">
    <property type="term" value="C:plasma membrane"/>
    <property type="evidence" value="ECO:0007669"/>
    <property type="project" value="UniProtKB-SubCell"/>
</dbReference>
<keyword evidence="11" id="KW-0067">ATP-binding</keyword>
<keyword evidence="20" id="KW-1185">Reference proteome</keyword>
<keyword evidence="6" id="KW-0597">Phosphoprotein</keyword>
<dbReference type="STRING" id="1821621.A8C75_20525"/>
<dbReference type="PROSITE" id="PS50885">
    <property type="entry name" value="HAMP"/>
    <property type="match status" value="1"/>
</dbReference>
<dbReference type="PANTHER" id="PTHR43065:SF46">
    <property type="entry name" value="C4-DICARBOXYLATE TRANSPORT SENSOR PROTEIN DCTB"/>
    <property type="match status" value="1"/>
</dbReference>
<evidence type="ECO:0000256" key="13">
    <source>
        <dbReference type="ARBA" id="ARBA00023012"/>
    </source>
</evidence>
<dbReference type="SUPFAM" id="SSF47384">
    <property type="entry name" value="Homodimeric domain of signal transducing histidine kinase"/>
    <property type="match status" value="1"/>
</dbReference>
<dbReference type="OrthoDB" id="1931120at2"/>
<evidence type="ECO:0000256" key="15">
    <source>
        <dbReference type="ARBA" id="ARBA00073143"/>
    </source>
</evidence>
<dbReference type="InterPro" id="IPR005467">
    <property type="entry name" value="His_kinase_dom"/>
</dbReference>
<evidence type="ECO:0000256" key="5">
    <source>
        <dbReference type="ARBA" id="ARBA00022519"/>
    </source>
</evidence>